<proteinExistence type="predicted"/>
<gene>
    <name evidence="3" type="ORF">E7811_12315</name>
</gene>
<dbReference type="InterPro" id="IPR000620">
    <property type="entry name" value="EamA_dom"/>
</dbReference>
<dbReference type="Pfam" id="PF00892">
    <property type="entry name" value="EamA"/>
    <property type="match status" value="2"/>
</dbReference>
<feature type="domain" description="EamA" evidence="2">
    <location>
        <begin position="151"/>
        <end position="276"/>
    </location>
</feature>
<dbReference type="Gene3D" id="1.10.3730.20">
    <property type="match status" value="1"/>
</dbReference>
<keyword evidence="4" id="KW-1185">Reference proteome</keyword>
<feature type="transmembrane region" description="Helical" evidence="1">
    <location>
        <begin position="7"/>
        <end position="27"/>
    </location>
</feature>
<feature type="transmembrane region" description="Helical" evidence="1">
    <location>
        <begin position="264"/>
        <end position="282"/>
    </location>
</feature>
<dbReference type="EMBL" id="SSND01000003">
    <property type="protein sequence ID" value="THD82927.1"/>
    <property type="molecule type" value="Genomic_DNA"/>
</dbReference>
<comment type="caution">
    <text evidence="3">The sequence shown here is derived from an EMBL/GenBank/DDBJ whole genome shotgun (WGS) entry which is preliminary data.</text>
</comment>
<evidence type="ECO:0000313" key="4">
    <source>
        <dbReference type="Proteomes" id="UP000309450"/>
    </source>
</evidence>
<name>A0A4S3MLG8_9RHOB</name>
<dbReference type="SUPFAM" id="SSF103481">
    <property type="entry name" value="Multidrug resistance efflux transporter EmrE"/>
    <property type="match status" value="2"/>
</dbReference>
<feature type="domain" description="EamA" evidence="2">
    <location>
        <begin position="8"/>
        <end position="140"/>
    </location>
</feature>
<dbReference type="InterPro" id="IPR037185">
    <property type="entry name" value="EmrE-like"/>
</dbReference>
<feature type="transmembrane region" description="Helical" evidence="1">
    <location>
        <begin position="77"/>
        <end position="95"/>
    </location>
</feature>
<dbReference type="Proteomes" id="UP000309450">
    <property type="component" value="Unassembled WGS sequence"/>
</dbReference>
<protein>
    <submittedName>
        <fullName evidence="3">DMT family transporter</fullName>
    </submittedName>
</protein>
<dbReference type="GO" id="GO:0016020">
    <property type="term" value="C:membrane"/>
    <property type="evidence" value="ECO:0007669"/>
    <property type="project" value="InterPro"/>
</dbReference>
<keyword evidence="1" id="KW-0812">Transmembrane</keyword>
<organism evidence="3 4">
    <name type="scientific">Aliigemmobacter aestuarii</name>
    <dbReference type="NCBI Taxonomy" id="1445661"/>
    <lineage>
        <taxon>Bacteria</taxon>
        <taxon>Pseudomonadati</taxon>
        <taxon>Pseudomonadota</taxon>
        <taxon>Alphaproteobacteria</taxon>
        <taxon>Rhodobacterales</taxon>
        <taxon>Paracoccaceae</taxon>
        <taxon>Aliigemmobacter</taxon>
    </lineage>
</organism>
<evidence type="ECO:0000256" key="1">
    <source>
        <dbReference type="SAM" id="Phobius"/>
    </source>
</evidence>
<sequence>MDARSNLRAILLMVGSMAAFAIEDMFVKFVAVDMPTGQILMFLGLGGIPVFGWLAHRKGARVWTRDALHPTVIWRNAGEVIGTWGFITALALVPLATVSAILQAMPLAVTFGAALFLGESVGWRRWTAILVGFCGVLMVIRPGFSGFDANALWALLAVAGLSLRDLATRRVPRTVSSTQLSVWGFAAVALLGGAMLAVSGGAVWPEPLQILWLACALTGGIVGYWAITEAMRLGEVATVTPFRYARLVFALIIGILVFGERPDSATLLGAALIIASGLYTFARERRLKRALSMNAATQ</sequence>
<dbReference type="PANTHER" id="PTHR22911:SF135">
    <property type="entry name" value="BLR4310 PROTEIN"/>
    <property type="match status" value="1"/>
</dbReference>
<evidence type="ECO:0000313" key="3">
    <source>
        <dbReference type="EMBL" id="THD82927.1"/>
    </source>
</evidence>
<dbReference type="RefSeq" id="WP_136394954.1">
    <property type="nucleotide sequence ID" value="NZ_SSND01000003.1"/>
</dbReference>
<feature type="transmembrane region" description="Helical" evidence="1">
    <location>
        <begin position="125"/>
        <end position="144"/>
    </location>
</feature>
<keyword evidence="1" id="KW-0472">Membrane</keyword>
<dbReference type="PANTHER" id="PTHR22911">
    <property type="entry name" value="ACYL-MALONYL CONDENSING ENZYME-RELATED"/>
    <property type="match status" value="1"/>
</dbReference>
<keyword evidence="1" id="KW-1133">Transmembrane helix</keyword>
<reference evidence="3 4" key="1">
    <citation type="submission" date="2019-04" db="EMBL/GenBank/DDBJ databases">
        <title>Draft genome sequence of Gemmobacter aestuarii sp. nov.</title>
        <authorList>
            <person name="Hameed A."/>
            <person name="Lin S.-Y."/>
            <person name="Shahina M."/>
            <person name="Lai W.-A."/>
            <person name="Young C.-C."/>
        </authorList>
    </citation>
    <scope>NUCLEOTIDE SEQUENCE [LARGE SCALE GENOMIC DNA]</scope>
    <source>
        <strain evidence="3 4">CC-PW-75</strain>
    </source>
</reference>
<feature type="transmembrane region" description="Helical" evidence="1">
    <location>
        <begin position="210"/>
        <end position="227"/>
    </location>
</feature>
<dbReference type="OrthoDB" id="7165334at2"/>
<feature type="transmembrane region" description="Helical" evidence="1">
    <location>
        <begin position="239"/>
        <end position="258"/>
    </location>
</feature>
<feature type="transmembrane region" description="Helical" evidence="1">
    <location>
        <begin position="180"/>
        <end position="204"/>
    </location>
</feature>
<feature type="transmembrane region" description="Helical" evidence="1">
    <location>
        <begin position="39"/>
        <end position="56"/>
    </location>
</feature>
<evidence type="ECO:0000259" key="2">
    <source>
        <dbReference type="Pfam" id="PF00892"/>
    </source>
</evidence>
<dbReference type="AlphaFoldDB" id="A0A4S3MLG8"/>
<accession>A0A4S3MLG8</accession>